<dbReference type="RefSeq" id="WP_184292256.1">
    <property type="nucleotide sequence ID" value="NZ_JACHJO010000008.1"/>
</dbReference>
<evidence type="ECO:0000256" key="4">
    <source>
        <dbReference type="SAM" id="MobiDB-lite"/>
    </source>
</evidence>
<accession>A0A841IRK5</accession>
<dbReference type="Proteomes" id="UP000536604">
    <property type="component" value="Unassembled WGS sequence"/>
</dbReference>
<protein>
    <recommendedName>
        <fullName evidence="7">Ankyrin repeat protein</fullName>
    </recommendedName>
</protein>
<organism evidence="5 6">
    <name type="scientific">Nocardiopsis algeriensis</name>
    <dbReference type="NCBI Taxonomy" id="1478215"/>
    <lineage>
        <taxon>Bacteria</taxon>
        <taxon>Bacillati</taxon>
        <taxon>Actinomycetota</taxon>
        <taxon>Actinomycetes</taxon>
        <taxon>Streptosporangiales</taxon>
        <taxon>Nocardiopsidaceae</taxon>
        <taxon>Nocardiopsis</taxon>
    </lineage>
</organism>
<evidence type="ECO:0000256" key="3">
    <source>
        <dbReference type="PROSITE-ProRule" id="PRU00023"/>
    </source>
</evidence>
<proteinExistence type="predicted"/>
<keyword evidence="1" id="KW-0677">Repeat</keyword>
<dbReference type="InterPro" id="IPR036770">
    <property type="entry name" value="Ankyrin_rpt-contain_sf"/>
</dbReference>
<comment type="caution">
    <text evidence="5">The sequence shown here is derived from an EMBL/GenBank/DDBJ whole genome shotgun (WGS) entry which is preliminary data.</text>
</comment>
<dbReference type="Gene3D" id="1.25.40.20">
    <property type="entry name" value="Ankyrin repeat-containing domain"/>
    <property type="match status" value="1"/>
</dbReference>
<evidence type="ECO:0000313" key="6">
    <source>
        <dbReference type="Proteomes" id="UP000536604"/>
    </source>
</evidence>
<dbReference type="Pfam" id="PF12796">
    <property type="entry name" value="Ank_2"/>
    <property type="match status" value="1"/>
</dbReference>
<evidence type="ECO:0008006" key="7">
    <source>
        <dbReference type="Google" id="ProtNLM"/>
    </source>
</evidence>
<dbReference type="PROSITE" id="PS50088">
    <property type="entry name" value="ANK_REPEAT"/>
    <property type="match status" value="2"/>
</dbReference>
<gene>
    <name evidence="5" type="ORF">FHS13_002801</name>
</gene>
<feature type="repeat" description="ANK" evidence="3">
    <location>
        <begin position="77"/>
        <end position="109"/>
    </location>
</feature>
<feature type="region of interest" description="Disordered" evidence="4">
    <location>
        <begin position="104"/>
        <end position="125"/>
    </location>
</feature>
<dbReference type="SUPFAM" id="SSF48403">
    <property type="entry name" value="Ankyrin repeat"/>
    <property type="match status" value="1"/>
</dbReference>
<name>A0A841IRK5_9ACTN</name>
<sequence length="125" mass="13044">MSGLTPEQTERVVELAMDLAREGKTAELLEFLDHGLPVDAQDGQGNSLLMLAAYHGHAETVRALAGRGADVDLANGRGQSPIAGAIFKGEDEVVSALVEAGADLDTGTPSARETAQMFGRTDLLP</sequence>
<evidence type="ECO:0000313" key="5">
    <source>
        <dbReference type="EMBL" id="MBB6120840.1"/>
    </source>
</evidence>
<dbReference type="SMART" id="SM00248">
    <property type="entry name" value="ANK"/>
    <property type="match status" value="2"/>
</dbReference>
<dbReference type="EMBL" id="JACHJO010000008">
    <property type="protein sequence ID" value="MBB6120840.1"/>
    <property type="molecule type" value="Genomic_DNA"/>
</dbReference>
<dbReference type="PROSITE" id="PS50297">
    <property type="entry name" value="ANK_REP_REGION"/>
    <property type="match status" value="2"/>
</dbReference>
<evidence type="ECO:0000256" key="2">
    <source>
        <dbReference type="ARBA" id="ARBA00023043"/>
    </source>
</evidence>
<reference evidence="5 6" key="1">
    <citation type="submission" date="2020-08" db="EMBL/GenBank/DDBJ databases">
        <title>Genomic Encyclopedia of Type Strains, Phase III (KMG-III): the genomes of soil and plant-associated and newly described type strains.</title>
        <authorList>
            <person name="Whitman W."/>
        </authorList>
    </citation>
    <scope>NUCLEOTIDE SEQUENCE [LARGE SCALE GENOMIC DNA]</scope>
    <source>
        <strain evidence="5 6">CECT 8712</strain>
    </source>
</reference>
<keyword evidence="2 3" id="KW-0040">ANK repeat</keyword>
<dbReference type="PANTHER" id="PTHR24171">
    <property type="entry name" value="ANKYRIN REPEAT DOMAIN-CONTAINING PROTEIN 39-RELATED"/>
    <property type="match status" value="1"/>
</dbReference>
<dbReference type="AlphaFoldDB" id="A0A841IRK5"/>
<feature type="repeat" description="ANK" evidence="3">
    <location>
        <begin position="44"/>
        <end position="76"/>
    </location>
</feature>
<keyword evidence="6" id="KW-1185">Reference proteome</keyword>
<evidence type="ECO:0000256" key="1">
    <source>
        <dbReference type="ARBA" id="ARBA00022737"/>
    </source>
</evidence>
<dbReference type="InterPro" id="IPR002110">
    <property type="entry name" value="Ankyrin_rpt"/>
</dbReference>